<dbReference type="Pfam" id="PF03992">
    <property type="entry name" value="ABM"/>
    <property type="match status" value="1"/>
</dbReference>
<evidence type="ECO:0000313" key="3">
    <source>
        <dbReference type="Proteomes" id="UP000321638"/>
    </source>
</evidence>
<dbReference type="GO" id="GO:0004497">
    <property type="term" value="F:monooxygenase activity"/>
    <property type="evidence" value="ECO:0007669"/>
    <property type="project" value="UniProtKB-KW"/>
</dbReference>
<evidence type="ECO:0000259" key="1">
    <source>
        <dbReference type="PROSITE" id="PS51725"/>
    </source>
</evidence>
<dbReference type="RefSeq" id="WP_147846405.1">
    <property type="nucleotide sequence ID" value="NZ_VDUZ01000007.1"/>
</dbReference>
<dbReference type="EMBL" id="VDUZ01000007">
    <property type="protein sequence ID" value="TXL78137.1"/>
    <property type="molecule type" value="Genomic_DNA"/>
</dbReference>
<reference evidence="2 3" key="1">
    <citation type="submission" date="2019-06" db="EMBL/GenBank/DDBJ databases">
        <title>New taxonomy in bacterial strain CC-CFT640, isolated from vineyard.</title>
        <authorList>
            <person name="Lin S.-Y."/>
            <person name="Tsai C.-F."/>
            <person name="Young C.-C."/>
        </authorList>
    </citation>
    <scope>NUCLEOTIDE SEQUENCE [LARGE SCALE GENOMIC DNA]</scope>
    <source>
        <strain evidence="2 3">CC-CFT640</strain>
    </source>
</reference>
<protein>
    <submittedName>
        <fullName evidence="2">Antibiotic biosynthesis monooxygenase</fullName>
    </submittedName>
</protein>
<dbReference type="SUPFAM" id="SSF54909">
    <property type="entry name" value="Dimeric alpha+beta barrel"/>
    <property type="match status" value="1"/>
</dbReference>
<dbReference type="AlphaFoldDB" id="A0A5C8PQP2"/>
<keyword evidence="3" id="KW-1185">Reference proteome</keyword>
<gene>
    <name evidence="2" type="ORF">FHP25_08010</name>
</gene>
<dbReference type="InterPro" id="IPR011008">
    <property type="entry name" value="Dimeric_a/b-barrel"/>
</dbReference>
<dbReference type="OrthoDB" id="9812192at2"/>
<keyword evidence="2" id="KW-0503">Monooxygenase</keyword>
<comment type="caution">
    <text evidence="2">The sequence shown here is derived from an EMBL/GenBank/DDBJ whole genome shotgun (WGS) entry which is preliminary data.</text>
</comment>
<proteinExistence type="predicted"/>
<dbReference type="PANTHER" id="PTHR33336:SF14">
    <property type="entry name" value="ANTIBIOTIC BIOSYNTHESIS MONOOXYGENASE"/>
    <property type="match status" value="1"/>
</dbReference>
<accession>A0A5C8PQP2</accession>
<sequence length="111" mass="12167">MATHGHVVRFVARPGKRDELVAILKPMFNEVEKEPGTLLYLMHLSDNEPDVVWFYERYQDKAAFEIHRTSATHDAVLASLKPVLAAPPEIHWLSLVAGKGLPSPASGGAPG</sequence>
<dbReference type="PANTHER" id="PTHR33336">
    <property type="entry name" value="QUINOL MONOOXYGENASE YGIN-RELATED"/>
    <property type="match status" value="1"/>
</dbReference>
<dbReference type="Gene3D" id="3.30.70.100">
    <property type="match status" value="1"/>
</dbReference>
<dbReference type="InterPro" id="IPR007138">
    <property type="entry name" value="ABM_dom"/>
</dbReference>
<evidence type="ECO:0000313" key="2">
    <source>
        <dbReference type="EMBL" id="TXL78137.1"/>
    </source>
</evidence>
<name>A0A5C8PQP2_9HYPH</name>
<keyword evidence="2" id="KW-0560">Oxidoreductase</keyword>
<dbReference type="Proteomes" id="UP000321638">
    <property type="component" value="Unassembled WGS sequence"/>
</dbReference>
<feature type="domain" description="ABM" evidence="1">
    <location>
        <begin position="4"/>
        <end position="92"/>
    </location>
</feature>
<organism evidence="2 3">
    <name type="scientific">Vineibacter terrae</name>
    <dbReference type="NCBI Taxonomy" id="2586908"/>
    <lineage>
        <taxon>Bacteria</taxon>
        <taxon>Pseudomonadati</taxon>
        <taxon>Pseudomonadota</taxon>
        <taxon>Alphaproteobacteria</taxon>
        <taxon>Hyphomicrobiales</taxon>
        <taxon>Vineibacter</taxon>
    </lineage>
</organism>
<dbReference type="PROSITE" id="PS51725">
    <property type="entry name" value="ABM"/>
    <property type="match status" value="1"/>
</dbReference>
<dbReference type="InterPro" id="IPR050744">
    <property type="entry name" value="AI-2_Isomerase_LsrG"/>
</dbReference>